<dbReference type="PANTHER" id="PTHR43459">
    <property type="entry name" value="ENOYL-COA HYDRATASE"/>
    <property type="match status" value="1"/>
</dbReference>
<protein>
    <submittedName>
        <fullName evidence="1">Enoyl-CoA hydratase</fullName>
        <ecNumber evidence="1">4.2.1.17</ecNumber>
    </submittedName>
</protein>
<gene>
    <name evidence="1" type="ORF">MNBD_ALPHA09-1125</name>
</gene>
<dbReference type="EC" id="4.2.1.17" evidence="1"/>
<proteinExistence type="predicted"/>
<dbReference type="SUPFAM" id="SSF52096">
    <property type="entry name" value="ClpP/crotonase"/>
    <property type="match status" value="1"/>
</dbReference>
<dbReference type="PANTHER" id="PTHR43459:SF1">
    <property type="entry name" value="EG:BACN32G11.4 PROTEIN"/>
    <property type="match status" value="1"/>
</dbReference>
<dbReference type="Pfam" id="PF00378">
    <property type="entry name" value="ECH_1"/>
    <property type="match status" value="1"/>
</dbReference>
<dbReference type="AlphaFoldDB" id="A0A3B0TP41"/>
<keyword evidence="1" id="KW-0456">Lyase</keyword>
<dbReference type="CDD" id="cd06558">
    <property type="entry name" value="crotonase-like"/>
    <property type="match status" value="1"/>
</dbReference>
<sequence>MAYETLAVTKFGDVLEIGLDRPERMNAINITMLKELREVFEGPAAAARAVVLRGGEGAFCAGQDLTELPSRSPAAVAEVIDSHYNPLIRLITDFPVPVVACVRGAAAGAGCSLALTADIVIAAKSARFDAAFVRLGLIPDCGATHVLPRLIGAARARAMMMLGQPIDGATAADWGLILKAVGDEEALDEARKIATGLAAGPTAAYALMARTFGAAASATFDDQLDRERDSQALAVNTEDFAEGLAAFTEKRAPRFKGR</sequence>
<dbReference type="InterPro" id="IPR014748">
    <property type="entry name" value="Enoyl-CoA_hydra_C"/>
</dbReference>
<dbReference type="GO" id="GO:0004300">
    <property type="term" value="F:enoyl-CoA hydratase activity"/>
    <property type="evidence" value="ECO:0007669"/>
    <property type="project" value="UniProtKB-EC"/>
</dbReference>
<dbReference type="InterPro" id="IPR029045">
    <property type="entry name" value="ClpP/crotonase-like_dom_sf"/>
</dbReference>
<dbReference type="EMBL" id="UOEM01000013">
    <property type="protein sequence ID" value="VAW10414.1"/>
    <property type="molecule type" value="Genomic_DNA"/>
</dbReference>
<organism evidence="1">
    <name type="scientific">hydrothermal vent metagenome</name>
    <dbReference type="NCBI Taxonomy" id="652676"/>
    <lineage>
        <taxon>unclassified sequences</taxon>
        <taxon>metagenomes</taxon>
        <taxon>ecological metagenomes</taxon>
    </lineage>
</organism>
<name>A0A3B0TP41_9ZZZZ</name>
<dbReference type="InterPro" id="IPR018376">
    <property type="entry name" value="Enoyl-CoA_hyd/isom_CS"/>
</dbReference>
<dbReference type="Gene3D" id="3.90.226.10">
    <property type="entry name" value="2-enoyl-CoA Hydratase, Chain A, domain 1"/>
    <property type="match status" value="1"/>
</dbReference>
<dbReference type="InterPro" id="IPR001753">
    <property type="entry name" value="Enoyl-CoA_hydra/iso"/>
</dbReference>
<dbReference type="Gene3D" id="1.10.12.10">
    <property type="entry name" value="Lyase 2-enoyl-coa Hydratase, Chain A, domain 2"/>
    <property type="match status" value="1"/>
</dbReference>
<accession>A0A3B0TP41</accession>
<evidence type="ECO:0000313" key="1">
    <source>
        <dbReference type="EMBL" id="VAW10414.1"/>
    </source>
</evidence>
<reference evidence="1" key="1">
    <citation type="submission" date="2018-06" db="EMBL/GenBank/DDBJ databases">
        <authorList>
            <person name="Zhirakovskaya E."/>
        </authorList>
    </citation>
    <scope>NUCLEOTIDE SEQUENCE</scope>
</reference>
<dbReference type="PROSITE" id="PS00166">
    <property type="entry name" value="ENOYL_COA_HYDRATASE"/>
    <property type="match status" value="1"/>
</dbReference>